<name>A0A438DCH7_VITVI</name>
<organism evidence="2 3">
    <name type="scientific">Vitis vinifera</name>
    <name type="common">Grape</name>
    <dbReference type="NCBI Taxonomy" id="29760"/>
    <lineage>
        <taxon>Eukaryota</taxon>
        <taxon>Viridiplantae</taxon>
        <taxon>Streptophyta</taxon>
        <taxon>Embryophyta</taxon>
        <taxon>Tracheophyta</taxon>
        <taxon>Spermatophyta</taxon>
        <taxon>Magnoliopsida</taxon>
        <taxon>eudicotyledons</taxon>
        <taxon>Gunneridae</taxon>
        <taxon>Pentapetalae</taxon>
        <taxon>rosids</taxon>
        <taxon>Vitales</taxon>
        <taxon>Vitaceae</taxon>
        <taxon>Viteae</taxon>
        <taxon>Vitis</taxon>
    </lineage>
</organism>
<sequence length="206" mass="22809">MTSMMGIPYSGRKLIVDKGVVKASPMPSLKDIEALMVDIDDIEEFNHVCGTYHSSHCCMERFLVKQRIKLELEMLGGFGKVKLVSTLAEQDQTKRNEAPAVDDPVDPNEIEDVDATQRQITDAQSHVSSLIASYNHDMKVLKTCFTSSHYHTDEGQPSSSYEHVNESGAPFDTNNAQHSPVHSGGQRTSFEDGIGCTNEGWSKYPT</sequence>
<feature type="region of interest" description="Disordered" evidence="1">
    <location>
        <begin position="152"/>
        <end position="206"/>
    </location>
</feature>
<comment type="caution">
    <text evidence="2">The sequence shown here is derived from an EMBL/GenBank/DDBJ whole genome shotgun (WGS) entry which is preliminary data.</text>
</comment>
<feature type="compositionally biased region" description="Polar residues" evidence="1">
    <location>
        <begin position="172"/>
        <end position="188"/>
    </location>
</feature>
<evidence type="ECO:0000313" key="3">
    <source>
        <dbReference type="Proteomes" id="UP000288805"/>
    </source>
</evidence>
<dbReference type="Proteomes" id="UP000288805">
    <property type="component" value="Unassembled WGS sequence"/>
</dbReference>
<dbReference type="EMBL" id="QGNW01001694">
    <property type="protein sequence ID" value="RVW33071.1"/>
    <property type="molecule type" value="Genomic_DNA"/>
</dbReference>
<reference evidence="2 3" key="1">
    <citation type="journal article" date="2018" name="PLoS Genet.">
        <title>Population sequencing reveals clonal diversity and ancestral inbreeding in the grapevine cultivar Chardonnay.</title>
        <authorList>
            <person name="Roach M.J."/>
            <person name="Johnson D.L."/>
            <person name="Bohlmann J."/>
            <person name="van Vuuren H.J."/>
            <person name="Jones S.J."/>
            <person name="Pretorius I.S."/>
            <person name="Schmidt S.A."/>
            <person name="Borneman A.R."/>
        </authorList>
    </citation>
    <scope>NUCLEOTIDE SEQUENCE [LARGE SCALE GENOMIC DNA]</scope>
    <source>
        <strain evidence="3">cv. Chardonnay</strain>
        <tissue evidence="2">Leaf</tissue>
    </source>
</reference>
<accession>A0A438DCH7</accession>
<evidence type="ECO:0000313" key="2">
    <source>
        <dbReference type="EMBL" id="RVW33071.1"/>
    </source>
</evidence>
<protein>
    <submittedName>
        <fullName evidence="2">Uncharacterized protein</fullName>
    </submittedName>
</protein>
<feature type="compositionally biased region" description="Polar residues" evidence="1">
    <location>
        <begin position="152"/>
        <end position="162"/>
    </location>
</feature>
<gene>
    <name evidence="2" type="ORF">CK203_117229</name>
</gene>
<dbReference type="AlphaFoldDB" id="A0A438DCH7"/>
<evidence type="ECO:0000256" key="1">
    <source>
        <dbReference type="SAM" id="MobiDB-lite"/>
    </source>
</evidence>
<proteinExistence type="predicted"/>